<name>A0A5N6Z168_9EURO</name>
<evidence type="ECO:0000313" key="2">
    <source>
        <dbReference type="EMBL" id="KAE8351417.1"/>
    </source>
</evidence>
<reference evidence="3" key="1">
    <citation type="submission" date="2019-04" db="EMBL/GenBank/DDBJ databases">
        <title>Friends and foes A comparative genomics studyof 23 Aspergillus species from section Flavi.</title>
        <authorList>
            <consortium name="DOE Joint Genome Institute"/>
            <person name="Kjaerbolling I."/>
            <person name="Vesth T."/>
            <person name="Frisvad J.C."/>
            <person name="Nybo J.L."/>
            <person name="Theobald S."/>
            <person name="Kildgaard S."/>
            <person name="Isbrandt T."/>
            <person name="Kuo A."/>
            <person name="Sato A."/>
            <person name="Lyhne E.K."/>
            <person name="Kogle M.E."/>
            <person name="Wiebenga A."/>
            <person name="Kun R.S."/>
            <person name="Lubbers R.J."/>
            <person name="Makela M.R."/>
            <person name="Barry K."/>
            <person name="Chovatia M."/>
            <person name="Clum A."/>
            <person name="Daum C."/>
            <person name="Haridas S."/>
            <person name="He G."/>
            <person name="LaButti K."/>
            <person name="Lipzen A."/>
            <person name="Mondo S."/>
            <person name="Riley R."/>
            <person name="Salamov A."/>
            <person name="Simmons B.A."/>
            <person name="Magnuson J.K."/>
            <person name="Henrissat B."/>
            <person name="Mortensen U.H."/>
            <person name="Larsen T.O."/>
            <person name="Devries R.P."/>
            <person name="Grigoriev I.V."/>
            <person name="Machida M."/>
            <person name="Baker S.E."/>
            <person name="Andersen M.R."/>
        </authorList>
    </citation>
    <scope>NUCLEOTIDE SEQUENCE [LARGE SCALE GENOMIC DNA]</scope>
    <source>
        <strain evidence="3">CBS 553.77</strain>
    </source>
</reference>
<dbReference type="EMBL" id="ML739171">
    <property type="protein sequence ID" value="KAE8351417.1"/>
    <property type="molecule type" value="Genomic_DNA"/>
</dbReference>
<keyword evidence="1" id="KW-0472">Membrane</keyword>
<evidence type="ECO:0000313" key="3">
    <source>
        <dbReference type="Proteomes" id="UP000327118"/>
    </source>
</evidence>
<keyword evidence="1" id="KW-0812">Transmembrane</keyword>
<gene>
    <name evidence="2" type="ORF">BDV28DRAFT_137074</name>
</gene>
<keyword evidence="3" id="KW-1185">Reference proteome</keyword>
<proteinExistence type="predicted"/>
<feature type="transmembrane region" description="Helical" evidence="1">
    <location>
        <begin position="12"/>
        <end position="33"/>
    </location>
</feature>
<sequence length="82" mass="9326">MYTPYCGVQNVSINFLILSCGVIPMTFTKYFVVQVEDRIQRIKQGIQNRSTKSNIRGQARDMFYQGFGLLASWPNSAGRGKE</sequence>
<organism evidence="2 3">
    <name type="scientific">Aspergillus coremiiformis</name>
    <dbReference type="NCBI Taxonomy" id="138285"/>
    <lineage>
        <taxon>Eukaryota</taxon>
        <taxon>Fungi</taxon>
        <taxon>Dikarya</taxon>
        <taxon>Ascomycota</taxon>
        <taxon>Pezizomycotina</taxon>
        <taxon>Eurotiomycetes</taxon>
        <taxon>Eurotiomycetidae</taxon>
        <taxon>Eurotiales</taxon>
        <taxon>Aspergillaceae</taxon>
        <taxon>Aspergillus</taxon>
        <taxon>Aspergillus subgen. Circumdati</taxon>
    </lineage>
</organism>
<dbReference type="Proteomes" id="UP000327118">
    <property type="component" value="Unassembled WGS sequence"/>
</dbReference>
<protein>
    <submittedName>
        <fullName evidence="2">Uncharacterized protein</fullName>
    </submittedName>
</protein>
<evidence type="ECO:0000256" key="1">
    <source>
        <dbReference type="SAM" id="Phobius"/>
    </source>
</evidence>
<dbReference type="AlphaFoldDB" id="A0A5N6Z168"/>
<keyword evidence="1" id="KW-1133">Transmembrane helix</keyword>
<accession>A0A5N6Z168</accession>